<accession>A0A543K477</accession>
<dbReference type="AlphaFoldDB" id="A0A543K477"/>
<comment type="caution">
    <text evidence="12">The sequence shown here is derived from an EMBL/GenBank/DDBJ whole genome shotgun (WGS) entry which is preliminary data.</text>
</comment>
<feature type="active site" evidence="8">
    <location>
        <position position="44"/>
    </location>
</feature>
<evidence type="ECO:0000259" key="10">
    <source>
        <dbReference type="PROSITE" id="PS50122"/>
    </source>
</evidence>
<keyword evidence="3" id="KW-0597">Phosphoprotein</keyword>
<dbReference type="Pfam" id="PF07536">
    <property type="entry name" value="HWE_HK"/>
    <property type="match status" value="1"/>
</dbReference>
<dbReference type="GO" id="GO:0008757">
    <property type="term" value="F:S-adenosylmethionine-dependent methyltransferase activity"/>
    <property type="evidence" value="ECO:0007669"/>
    <property type="project" value="InterPro"/>
</dbReference>
<evidence type="ECO:0000256" key="7">
    <source>
        <dbReference type="ARBA" id="ARBA00022840"/>
    </source>
</evidence>
<dbReference type="GO" id="GO:0004673">
    <property type="term" value="F:protein histidine kinase activity"/>
    <property type="evidence" value="ECO:0007669"/>
    <property type="project" value="UniProtKB-EC"/>
</dbReference>
<dbReference type="SUPFAM" id="SSF53335">
    <property type="entry name" value="S-adenosyl-L-methionine-dependent methyltransferases"/>
    <property type="match status" value="1"/>
</dbReference>
<keyword evidence="8" id="KW-0378">Hydrolase</keyword>
<dbReference type="SUPFAM" id="SSF55785">
    <property type="entry name" value="PYP-like sensor domain (PAS domain)"/>
    <property type="match status" value="1"/>
</dbReference>
<dbReference type="SMART" id="SM00911">
    <property type="entry name" value="HWE_HK"/>
    <property type="match status" value="1"/>
</dbReference>
<dbReference type="GO" id="GO:0008984">
    <property type="term" value="F:protein-glutamate methylesterase activity"/>
    <property type="evidence" value="ECO:0007669"/>
    <property type="project" value="InterPro"/>
</dbReference>
<reference evidence="12 13" key="1">
    <citation type="submission" date="2019-06" db="EMBL/GenBank/DDBJ databases">
        <title>Genomic Encyclopedia of Archaeal and Bacterial Type Strains, Phase II (KMG-II): from individual species to whole genera.</title>
        <authorList>
            <person name="Goeker M."/>
        </authorList>
    </citation>
    <scope>NUCLEOTIDE SEQUENCE [LARGE SCALE GENOMIC DNA]</scope>
    <source>
        <strain evidence="12 13">DSM 18423</strain>
    </source>
</reference>
<dbReference type="GO" id="GO:0005524">
    <property type="term" value="F:ATP binding"/>
    <property type="evidence" value="ECO:0007669"/>
    <property type="project" value="UniProtKB-KW"/>
</dbReference>
<evidence type="ECO:0000256" key="9">
    <source>
        <dbReference type="SAM" id="MobiDB-lite"/>
    </source>
</evidence>
<dbReference type="Gene3D" id="3.40.50.180">
    <property type="entry name" value="Methylesterase CheB, C-terminal domain"/>
    <property type="match status" value="1"/>
</dbReference>
<comment type="catalytic activity">
    <reaction evidence="1">
        <text>ATP + protein L-histidine = ADP + protein N-phospho-L-histidine.</text>
        <dbReference type="EC" id="2.7.13.3"/>
    </reaction>
</comment>
<keyword evidence="5" id="KW-0547">Nucleotide-binding</keyword>
<dbReference type="CDD" id="cd16434">
    <property type="entry name" value="CheB-CheR_fusion"/>
    <property type="match status" value="1"/>
</dbReference>
<name>A0A543K477_9RHOB</name>
<feature type="domain" description="CheB-type methylesterase" evidence="10">
    <location>
        <begin position="33"/>
        <end position="218"/>
    </location>
</feature>
<organism evidence="12 13">
    <name type="scientific">Roseinatronobacter monicus</name>
    <dbReference type="NCBI Taxonomy" id="393481"/>
    <lineage>
        <taxon>Bacteria</taxon>
        <taxon>Pseudomonadati</taxon>
        <taxon>Pseudomonadota</taxon>
        <taxon>Alphaproteobacteria</taxon>
        <taxon>Rhodobacterales</taxon>
        <taxon>Paracoccaceae</taxon>
        <taxon>Roseinatronobacter</taxon>
    </lineage>
</organism>
<dbReference type="SUPFAM" id="SSF47757">
    <property type="entry name" value="Chemotaxis receptor methyltransferase CheR, N-terminal domain"/>
    <property type="match status" value="1"/>
</dbReference>
<feature type="active site" evidence="8">
    <location>
        <position position="71"/>
    </location>
</feature>
<dbReference type="CDD" id="cd02440">
    <property type="entry name" value="AdoMet_MTases"/>
    <property type="match status" value="1"/>
</dbReference>
<evidence type="ECO:0000256" key="5">
    <source>
        <dbReference type="ARBA" id="ARBA00022741"/>
    </source>
</evidence>
<dbReference type="RefSeq" id="WP_142085455.1">
    <property type="nucleotide sequence ID" value="NZ_VFPT01000004.1"/>
</dbReference>
<dbReference type="SUPFAM" id="SSF52738">
    <property type="entry name" value="Methylesterase CheB, C-terminal domain"/>
    <property type="match status" value="1"/>
</dbReference>
<keyword evidence="13" id="KW-1185">Reference proteome</keyword>
<dbReference type="InterPro" id="IPR022641">
    <property type="entry name" value="CheR_N"/>
</dbReference>
<dbReference type="PANTHER" id="PTHR24422">
    <property type="entry name" value="CHEMOTAXIS PROTEIN METHYLTRANSFERASE"/>
    <property type="match status" value="1"/>
</dbReference>
<feature type="region of interest" description="Disordered" evidence="9">
    <location>
        <begin position="711"/>
        <end position="730"/>
    </location>
</feature>
<keyword evidence="8" id="KW-0145">Chemotaxis</keyword>
<dbReference type="InterPro" id="IPR000780">
    <property type="entry name" value="CheR_MeTrfase"/>
</dbReference>
<evidence type="ECO:0000313" key="13">
    <source>
        <dbReference type="Proteomes" id="UP000320582"/>
    </source>
</evidence>
<dbReference type="Pfam" id="PF13596">
    <property type="entry name" value="PAS_10"/>
    <property type="match status" value="1"/>
</dbReference>
<dbReference type="Gene3D" id="3.40.50.150">
    <property type="entry name" value="Vaccinia Virus protein VP39"/>
    <property type="match status" value="1"/>
</dbReference>
<dbReference type="SMART" id="SM00138">
    <property type="entry name" value="MeTrc"/>
    <property type="match status" value="1"/>
</dbReference>
<dbReference type="PANTHER" id="PTHR24422:SF27">
    <property type="entry name" value="PROTEIN-GLUTAMATE O-METHYLTRANSFERASE"/>
    <property type="match status" value="1"/>
</dbReference>
<dbReference type="InterPro" id="IPR000673">
    <property type="entry name" value="Sig_transdc_resp-reg_Me-estase"/>
</dbReference>
<dbReference type="InterPro" id="IPR035965">
    <property type="entry name" value="PAS-like_dom_sf"/>
</dbReference>
<dbReference type="InterPro" id="IPR035909">
    <property type="entry name" value="CheB_C"/>
</dbReference>
<gene>
    <name evidence="12" type="ORF">BD293_4185</name>
</gene>
<feature type="domain" description="CheR-type methyltransferase" evidence="11">
    <location>
        <begin position="247"/>
        <end position="516"/>
    </location>
</feature>
<dbReference type="GO" id="GO:0000156">
    <property type="term" value="F:phosphorelay response regulator activity"/>
    <property type="evidence" value="ECO:0007669"/>
    <property type="project" value="InterPro"/>
</dbReference>
<dbReference type="InterPro" id="IPR022642">
    <property type="entry name" value="CheR_C"/>
</dbReference>
<dbReference type="Proteomes" id="UP000320582">
    <property type="component" value="Unassembled WGS sequence"/>
</dbReference>
<evidence type="ECO:0000256" key="8">
    <source>
        <dbReference type="PROSITE-ProRule" id="PRU00050"/>
    </source>
</evidence>
<evidence type="ECO:0000256" key="2">
    <source>
        <dbReference type="ARBA" id="ARBA00012438"/>
    </source>
</evidence>
<dbReference type="Gene3D" id="3.30.450.20">
    <property type="entry name" value="PAS domain"/>
    <property type="match status" value="1"/>
</dbReference>
<keyword evidence="6" id="KW-0418">Kinase</keyword>
<dbReference type="InterPro" id="IPR036890">
    <property type="entry name" value="HATPase_C_sf"/>
</dbReference>
<dbReference type="Pfam" id="PF03705">
    <property type="entry name" value="CheR_N"/>
    <property type="match status" value="1"/>
</dbReference>
<evidence type="ECO:0000256" key="3">
    <source>
        <dbReference type="ARBA" id="ARBA00022553"/>
    </source>
</evidence>
<evidence type="ECO:0000256" key="4">
    <source>
        <dbReference type="ARBA" id="ARBA00022679"/>
    </source>
</evidence>
<dbReference type="EMBL" id="VFPT01000004">
    <property type="protein sequence ID" value="TQM89876.1"/>
    <property type="molecule type" value="Genomic_DNA"/>
</dbReference>
<dbReference type="OrthoDB" id="9816309at2"/>
<protein>
    <recommendedName>
        <fullName evidence="2">histidine kinase</fullName>
        <ecNumber evidence="2">2.7.13.3</ecNumber>
    </recommendedName>
</protein>
<keyword evidence="7" id="KW-0067">ATP-binding</keyword>
<dbReference type="SUPFAM" id="SSF55874">
    <property type="entry name" value="ATPase domain of HSP90 chaperone/DNA topoisomerase II/histidine kinase"/>
    <property type="match status" value="1"/>
</dbReference>
<sequence length="1061" mass="116270">MTENGNAGQNADTAPKVGDVVAPAVSKPTAVAPKNTLVVGIGASAGGIQALKAFFSTMPDNPDMTFVVVTHLSPERASLLHEVIGHFTTLPVSVIKDGDAVMPGTVHVMPENAILSIRDGKLRLIAPDPLRRERKPVDVFLAALAADQGDRAIGIVLSGGDGDGTLGVKAIKQNGGFTFAQTADGGGPNNPEMPASAIASGWVDFALPADQMPEKLVQIQRDAPRLVSLLRRGETGAANAEEKRLQNEIAQLLRTHSRHDFTGYKSKTFFRRVARRMQVTHMTTPEAYLGLLRRDPAEVMALFRDLLISVTDFFRDAEAFDALATQVIPKLLHGRGADETVRIWVPGCATGEEVYSLAILMREQMHAMSPHPQVKIFATDIDELALSVARAARYPQELLKDLSQERKAQFFRKDGASYVLAPEVRDMCIFSPHSITSDPPFSRMDLISCRNLLIYLGRALQEQVISTFHYALKPGGYLFLGMSESISQHEDLFAPIDKKQRIFQSRDLSDKRPRIPIGIQKMEGAHQRFDREKTTPSPTHSNQLRLRVMNQLTDRHSPAHVVIRAEGDIVYYSARTGRYLDIPSGAPTRQLFDIARHDLRPDLRAALRDAQKSAQSVTRQAMMSDGEKGQLVALTVEPLGGGNGDDALFLVLFQPGGVAGEDLIDARRSEAGQADTRATERELREVRDRLRGTVEEYETALEELKSTNEELVSVDEEAQSTNEELQASKEEMQSLNEELSTVNTELNDKVDELDRANVDLKNLYEATGIATVFLDKDLMIRNFTPAASTFFMLRRSDIGRPLTELAGVIEYTRLKDDISGVFESGEIVEHRLAPNDLEGHFLVRSTPYFDDDKITGVVVTFVEITNLAKAEEQQNILIAELNHRVKNMLAVVLSIVRATQKSATSVAGFTEAPSSRLHSMAGAYGLVASRSWADVPLYDLVEQEIAAFDENRIEIRGPQVLLCPEQALAFGMVIHELATNAAKHGALSVPGGCVSIDWSTSDGQLHLTWKESDGPKIESPKHGGFGLKLLQGQIEGQLGGTASISFPPGGFVAEMKCAMKA</sequence>
<evidence type="ECO:0000256" key="1">
    <source>
        <dbReference type="ARBA" id="ARBA00000085"/>
    </source>
</evidence>
<evidence type="ECO:0000259" key="11">
    <source>
        <dbReference type="PROSITE" id="PS50123"/>
    </source>
</evidence>
<dbReference type="PRINTS" id="PR00996">
    <property type="entry name" value="CHERMTFRASE"/>
</dbReference>
<dbReference type="GO" id="GO:0006935">
    <property type="term" value="P:chemotaxis"/>
    <property type="evidence" value="ECO:0007669"/>
    <property type="project" value="UniProtKB-UniRule"/>
</dbReference>
<dbReference type="InterPro" id="IPR029063">
    <property type="entry name" value="SAM-dependent_MTases_sf"/>
</dbReference>
<feature type="active site" evidence="8">
    <location>
        <position position="163"/>
    </location>
</feature>
<dbReference type="PROSITE" id="PS50122">
    <property type="entry name" value="CHEB"/>
    <property type="match status" value="1"/>
</dbReference>
<dbReference type="InterPro" id="IPR050903">
    <property type="entry name" value="Bact_Chemotaxis_MeTrfase"/>
</dbReference>
<dbReference type="InterPro" id="IPR011102">
    <property type="entry name" value="Sig_transdc_His_kinase_HWE"/>
</dbReference>
<evidence type="ECO:0000256" key="6">
    <source>
        <dbReference type="ARBA" id="ARBA00022777"/>
    </source>
</evidence>
<dbReference type="EC" id="2.7.13.3" evidence="2"/>
<keyword evidence="4" id="KW-0808">Transferase</keyword>
<evidence type="ECO:0000313" key="12">
    <source>
        <dbReference type="EMBL" id="TQM89876.1"/>
    </source>
</evidence>
<dbReference type="Pfam" id="PF01739">
    <property type="entry name" value="CheR"/>
    <property type="match status" value="1"/>
</dbReference>
<dbReference type="PROSITE" id="PS50123">
    <property type="entry name" value="CHER"/>
    <property type="match status" value="1"/>
</dbReference>
<dbReference type="Gene3D" id="3.30.565.10">
    <property type="entry name" value="Histidine kinase-like ATPase, C-terminal domain"/>
    <property type="match status" value="1"/>
</dbReference>
<dbReference type="GO" id="GO:0005737">
    <property type="term" value="C:cytoplasm"/>
    <property type="evidence" value="ECO:0007669"/>
    <property type="project" value="InterPro"/>
</dbReference>
<dbReference type="Pfam" id="PF01339">
    <property type="entry name" value="CheB_methylest"/>
    <property type="match status" value="1"/>
</dbReference>
<proteinExistence type="predicted"/>